<evidence type="ECO:0000256" key="2">
    <source>
        <dbReference type="ARBA" id="ARBA00022676"/>
    </source>
</evidence>
<evidence type="ECO:0000256" key="3">
    <source>
        <dbReference type="ARBA" id="ARBA00022679"/>
    </source>
</evidence>
<feature type="domain" description="Glycosyltransferase 2-like" evidence="5">
    <location>
        <begin position="6"/>
        <end position="178"/>
    </location>
</feature>
<dbReference type="InterPro" id="IPR029044">
    <property type="entry name" value="Nucleotide-diphossugar_trans"/>
</dbReference>
<keyword evidence="2" id="KW-0328">Glycosyltransferase</keyword>
<comment type="caution">
    <text evidence="6">The sequence shown here is derived from an EMBL/GenBank/DDBJ whole genome shotgun (WGS) entry which is preliminary data.</text>
</comment>
<evidence type="ECO:0000313" key="6">
    <source>
        <dbReference type="EMBL" id="MBB5287318.1"/>
    </source>
</evidence>
<dbReference type="EMBL" id="JACHGF010000016">
    <property type="protein sequence ID" value="MBB5287318.1"/>
    <property type="molecule type" value="Genomic_DNA"/>
</dbReference>
<evidence type="ECO:0000259" key="5">
    <source>
        <dbReference type="Pfam" id="PF00535"/>
    </source>
</evidence>
<evidence type="ECO:0000256" key="1">
    <source>
        <dbReference type="ARBA" id="ARBA00006739"/>
    </source>
</evidence>
<dbReference type="CDD" id="cd04186">
    <property type="entry name" value="GT_2_like_c"/>
    <property type="match status" value="1"/>
</dbReference>
<keyword evidence="7" id="KW-1185">Reference proteome</keyword>
<reference evidence="6 7" key="1">
    <citation type="submission" date="2020-08" db="EMBL/GenBank/DDBJ databases">
        <title>Genomic Encyclopedia of Type Strains, Phase IV (KMG-IV): sequencing the most valuable type-strain genomes for metagenomic binning, comparative biology and taxonomic classification.</title>
        <authorList>
            <person name="Goeker M."/>
        </authorList>
    </citation>
    <scope>NUCLEOTIDE SEQUENCE [LARGE SCALE GENOMIC DNA]</scope>
    <source>
        <strain evidence="6 7">DSM 105074</strain>
    </source>
</reference>
<dbReference type="GO" id="GO:0016757">
    <property type="term" value="F:glycosyltransferase activity"/>
    <property type="evidence" value="ECO:0007669"/>
    <property type="project" value="UniProtKB-KW"/>
</dbReference>
<dbReference type="RefSeq" id="WP_184179301.1">
    <property type="nucleotide sequence ID" value="NZ_JACHGF010000016.1"/>
</dbReference>
<accession>A0A840U4R9</accession>
<keyword evidence="4" id="KW-1133">Transmembrane helix</keyword>
<dbReference type="PANTHER" id="PTHR43179:SF12">
    <property type="entry name" value="GALACTOFURANOSYLTRANSFERASE GLFT2"/>
    <property type="match status" value="1"/>
</dbReference>
<name>A0A840U4R9_9BACT</name>
<dbReference type="SUPFAM" id="SSF53448">
    <property type="entry name" value="Nucleotide-diphospho-sugar transferases"/>
    <property type="match status" value="1"/>
</dbReference>
<keyword evidence="3" id="KW-0808">Transferase</keyword>
<comment type="similarity">
    <text evidence="1">Belongs to the glycosyltransferase 2 family.</text>
</comment>
<keyword evidence="4" id="KW-0472">Membrane</keyword>
<keyword evidence="4" id="KW-0812">Transmembrane</keyword>
<feature type="transmembrane region" description="Helical" evidence="4">
    <location>
        <begin position="245"/>
        <end position="262"/>
    </location>
</feature>
<proteinExistence type="inferred from homology"/>
<sequence length="292" mass="33235">MHPLVSIITVNYNQPQVTAELLRTLRAITYPKVEVWVVDNASPQPGFDALIPLFPEVHFLKSEVNLGFAGGNNLAVKQAQGKYLLFINNDTEVPPGFLEPLVARMEADPGIGMVSPKIKYFYEDNLIQYAGSTEINPLTGRNRAIGQREKDDGRFDQSGPTAYIHGAAMLVSRAVIEKVGLMDDIFFLYYEELDWCARAQRAGFAVWYVAESEILHKESVSTGRESTLKTYYLTRNRLLFMRRNFRGLVGWVGILFFWLVALPKNIVMLSLKRRFDLANAFWKGGIWNLKHR</sequence>
<organism evidence="6 7">
    <name type="scientific">Rhabdobacter roseus</name>
    <dbReference type="NCBI Taxonomy" id="1655419"/>
    <lineage>
        <taxon>Bacteria</taxon>
        <taxon>Pseudomonadati</taxon>
        <taxon>Bacteroidota</taxon>
        <taxon>Cytophagia</taxon>
        <taxon>Cytophagales</taxon>
        <taxon>Cytophagaceae</taxon>
        <taxon>Rhabdobacter</taxon>
    </lineage>
</organism>
<gene>
    <name evidence="6" type="ORF">HNQ92_005481</name>
</gene>
<dbReference type="Proteomes" id="UP000557307">
    <property type="component" value="Unassembled WGS sequence"/>
</dbReference>
<evidence type="ECO:0000313" key="7">
    <source>
        <dbReference type="Proteomes" id="UP000557307"/>
    </source>
</evidence>
<dbReference type="InterPro" id="IPR001173">
    <property type="entry name" value="Glyco_trans_2-like"/>
</dbReference>
<dbReference type="Pfam" id="PF00535">
    <property type="entry name" value="Glycos_transf_2"/>
    <property type="match status" value="1"/>
</dbReference>
<dbReference type="Gene3D" id="3.90.550.10">
    <property type="entry name" value="Spore Coat Polysaccharide Biosynthesis Protein SpsA, Chain A"/>
    <property type="match status" value="1"/>
</dbReference>
<protein>
    <recommendedName>
        <fullName evidence="5">Glycosyltransferase 2-like domain-containing protein</fullName>
    </recommendedName>
</protein>
<dbReference type="PANTHER" id="PTHR43179">
    <property type="entry name" value="RHAMNOSYLTRANSFERASE WBBL"/>
    <property type="match status" value="1"/>
</dbReference>
<evidence type="ECO:0000256" key="4">
    <source>
        <dbReference type="SAM" id="Phobius"/>
    </source>
</evidence>
<dbReference type="AlphaFoldDB" id="A0A840U4R9"/>